<keyword evidence="1" id="KW-0812">Transmembrane</keyword>
<dbReference type="RefSeq" id="WP_126195838.1">
    <property type="nucleotide sequence ID" value="NZ_CP085954.1"/>
</dbReference>
<evidence type="ECO:0000313" key="2">
    <source>
        <dbReference type="EMBL" id="VDR38638.1"/>
    </source>
</evidence>
<accession>A0A3P8KFE5</accession>
<name>A0A3P8KFE5_TSUPA</name>
<gene>
    <name evidence="2" type="ORF">NCTC10741_01761</name>
</gene>
<dbReference type="EMBL" id="LR131273">
    <property type="protein sequence ID" value="VDR38638.1"/>
    <property type="molecule type" value="Genomic_DNA"/>
</dbReference>
<reference evidence="2 3" key="1">
    <citation type="submission" date="2018-12" db="EMBL/GenBank/DDBJ databases">
        <authorList>
            <consortium name="Pathogen Informatics"/>
        </authorList>
    </citation>
    <scope>NUCLEOTIDE SEQUENCE [LARGE SCALE GENOMIC DNA]</scope>
    <source>
        <strain evidence="2 3">NCTC10741</strain>
    </source>
</reference>
<keyword evidence="1" id="KW-0472">Membrane</keyword>
<organism evidence="2 3">
    <name type="scientific">Tsukamurella paurometabola</name>
    <name type="common">Corynebacterium paurometabolum</name>
    <dbReference type="NCBI Taxonomy" id="2061"/>
    <lineage>
        <taxon>Bacteria</taxon>
        <taxon>Bacillati</taxon>
        <taxon>Actinomycetota</taxon>
        <taxon>Actinomycetes</taxon>
        <taxon>Mycobacteriales</taxon>
        <taxon>Tsukamurellaceae</taxon>
        <taxon>Tsukamurella</taxon>
    </lineage>
</organism>
<feature type="transmembrane region" description="Helical" evidence="1">
    <location>
        <begin position="110"/>
        <end position="129"/>
    </location>
</feature>
<evidence type="ECO:0000256" key="1">
    <source>
        <dbReference type="SAM" id="Phobius"/>
    </source>
</evidence>
<keyword evidence="1" id="KW-1133">Transmembrane helix</keyword>
<dbReference type="Proteomes" id="UP000271626">
    <property type="component" value="Chromosome"/>
</dbReference>
<dbReference type="AlphaFoldDB" id="A0A3P8KFE5"/>
<sequence>MHSSFYGPVSFWKRVLALVVVMTVFAVGVAGIGWAVSIWRADVTCEGMLMREGDTCAYIKTKTYLDEVYTPAGVRPVRRPAQPPGARMHSIQQVHVRDAGGMRADNHRDAFWIGLVCSAATLACGYISFQAARRQLKEVP</sequence>
<evidence type="ECO:0000313" key="3">
    <source>
        <dbReference type="Proteomes" id="UP000271626"/>
    </source>
</evidence>
<proteinExistence type="predicted"/>
<evidence type="ECO:0008006" key="4">
    <source>
        <dbReference type="Google" id="ProtNLM"/>
    </source>
</evidence>
<feature type="transmembrane region" description="Helical" evidence="1">
    <location>
        <begin position="15"/>
        <end position="39"/>
    </location>
</feature>
<protein>
    <recommendedName>
        <fullName evidence="4">Transmembrane protein</fullName>
    </recommendedName>
</protein>